<keyword evidence="4" id="KW-1185">Reference proteome</keyword>
<dbReference type="EMBL" id="RDBE01000010">
    <property type="protein sequence ID" value="RLV47900.1"/>
    <property type="molecule type" value="Genomic_DNA"/>
</dbReference>
<dbReference type="Pfam" id="PF13478">
    <property type="entry name" value="XdhC_C"/>
    <property type="match status" value="1"/>
</dbReference>
<evidence type="ECO:0000313" key="4">
    <source>
        <dbReference type="Proteomes" id="UP000281708"/>
    </source>
</evidence>
<dbReference type="RefSeq" id="WP_121807406.1">
    <property type="nucleotide sequence ID" value="NZ_RDBE01000010.1"/>
</dbReference>
<gene>
    <name evidence="3" type="ORF">D9V37_17465</name>
</gene>
<accession>A0A3L8NXM6</accession>
<dbReference type="Gene3D" id="3.40.50.720">
    <property type="entry name" value="NAD(P)-binding Rossmann-like Domain"/>
    <property type="match status" value="1"/>
</dbReference>
<feature type="region of interest" description="Disordered" evidence="1">
    <location>
        <begin position="135"/>
        <end position="157"/>
    </location>
</feature>
<name>A0A3L8NXM6_9ACTN</name>
<proteinExistence type="predicted"/>
<dbReference type="InterPro" id="IPR052698">
    <property type="entry name" value="MoCofactor_Util/Proc"/>
</dbReference>
<dbReference type="PANTHER" id="PTHR30388">
    <property type="entry name" value="ALDEHYDE OXIDOREDUCTASE MOLYBDENUM COFACTOR ASSEMBLY PROTEIN"/>
    <property type="match status" value="1"/>
</dbReference>
<protein>
    <recommendedName>
        <fullName evidence="2">XdhC Rossmann domain-containing protein</fullName>
    </recommendedName>
</protein>
<feature type="domain" description="XdhC Rossmann" evidence="2">
    <location>
        <begin position="4"/>
        <end position="124"/>
    </location>
</feature>
<sequence length="157" mass="16074">MDTLLVVGEGPVADVIVPMAELLGWRARAVTGLEEALAALSESQAVVVTSHHDDVDGPALAAALRADLVYVGAMGSRRTQERRRAHLDAAGVSPEQQARIHGPAGLDIGADGPPEIALAILAELVAVVRGGRAGSISDRDGPIHPELGPGEAFCPTG</sequence>
<comment type="caution">
    <text evidence="3">The sequence shown here is derived from an EMBL/GenBank/DDBJ whole genome shotgun (WGS) entry which is preliminary data.</text>
</comment>
<evidence type="ECO:0000256" key="1">
    <source>
        <dbReference type="SAM" id="MobiDB-lite"/>
    </source>
</evidence>
<evidence type="ECO:0000259" key="2">
    <source>
        <dbReference type="Pfam" id="PF13478"/>
    </source>
</evidence>
<reference evidence="3 4" key="1">
    <citation type="submission" date="2018-10" db="EMBL/GenBank/DDBJ databases">
        <title>Marmoricola sp. 4Q3S-7 whole genome shotgun sequence.</title>
        <authorList>
            <person name="Li F."/>
        </authorList>
    </citation>
    <scope>NUCLEOTIDE SEQUENCE [LARGE SCALE GENOMIC DNA]</scope>
    <source>
        <strain evidence="3 4">4Q3S-7</strain>
    </source>
</reference>
<dbReference type="AlphaFoldDB" id="A0A3L8NXM6"/>
<evidence type="ECO:0000313" key="3">
    <source>
        <dbReference type="EMBL" id="RLV47900.1"/>
    </source>
</evidence>
<dbReference type="Proteomes" id="UP000281708">
    <property type="component" value="Unassembled WGS sequence"/>
</dbReference>
<dbReference type="OrthoDB" id="5242066at2"/>
<dbReference type="InterPro" id="IPR027051">
    <property type="entry name" value="XdhC_Rossmann_dom"/>
</dbReference>
<organism evidence="3 4">
    <name type="scientific">Nocardioides mangrovicus</name>
    <dbReference type="NCBI Taxonomy" id="2478913"/>
    <lineage>
        <taxon>Bacteria</taxon>
        <taxon>Bacillati</taxon>
        <taxon>Actinomycetota</taxon>
        <taxon>Actinomycetes</taxon>
        <taxon>Propionibacteriales</taxon>
        <taxon>Nocardioidaceae</taxon>
        <taxon>Nocardioides</taxon>
    </lineage>
</organism>
<dbReference type="PANTHER" id="PTHR30388:SF4">
    <property type="entry name" value="MOLYBDENUM COFACTOR INSERTION CHAPERONE PAOD"/>
    <property type="match status" value="1"/>
</dbReference>